<comment type="caution">
    <text evidence="1">The sequence shown here is derived from an EMBL/GenBank/DDBJ whole genome shotgun (WGS) entry which is preliminary data.</text>
</comment>
<keyword evidence="2" id="KW-1185">Reference proteome</keyword>
<organism evidence="1 2">
    <name type="scientific">Deinococcus arenicola</name>
    <dbReference type="NCBI Taxonomy" id="2994950"/>
    <lineage>
        <taxon>Bacteria</taxon>
        <taxon>Thermotogati</taxon>
        <taxon>Deinococcota</taxon>
        <taxon>Deinococci</taxon>
        <taxon>Deinococcales</taxon>
        <taxon>Deinococcaceae</taxon>
        <taxon>Deinococcus</taxon>
    </lineage>
</organism>
<evidence type="ECO:0000313" key="2">
    <source>
        <dbReference type="Proteomes" id="UP001276150"/>
    </source>
</evidence>
<reference evidence="1 2" key="1">
    <citation type="submission" date="2022-11" db="EMBL/GenBank/DDBJ databases">
        <title>Deinococcus ZS9-10, Low Temperature and Draught-tolerating, UV-resistant Bacteria from Continental Antarctica.</title>
        <authorList>
            <person name="Cheng L."/>
        </authorList>
    </citation>
    <scope>NUCLEOTIDE SEQUENCE [LARGE SCALE GENOMIC DNA]</scope>
    <source>
        <strain evidence="1 2">ZS9-10</strain>
    </source>
</reference>
<protein>
    <submittedName>
        <fullName evidence="1">Uncharacterized protein</fullName>
    </submittedName>
</protein>
<name>A0ABU4DMV6_9DEIO</name>
<accession>A0ABU4DMV6</accession>
<gene>
    <name evidence="1" type="ORF">ORD21_03660</name>
</gene>
<dbReference type="Proteomes" id="UP001276150">
    <property type="component" value="Unassembled WGS sequence"/>
</dbReference>
<dbReference type="EMBL" id="JAPMIV010000004">
    <property type="protein sequence ID" value="MDV6373693.1"/>
    <property type="molecule type" value="Genomic_DNA"/>
</dbReference>
<proteinExistence type="predicted"/>
<evidence type="ECO:0000313" key="1">
    <source>
        <dbReference type="EMBL" id="MDV6373693.1"/>
    </source>
</evidence>
<sequence>MTDRVLTNTVLKSAGRFDTLFQRCVAQHGRFGHTAHIHLAWLLLEESSALEGLATFNSGLLALAQRLKLSDKYNATLTTIYFVLVLERRQPGQSWDDFAAQNADLLNWERRAQFLGPFYDLDELNSEAARLGFMMPHLPE</sequence>
<dbReference type="RefSeq" id="WP_317639008.1">
    <property type="nucleotide sequence ID" value="NZ_JAPMIV010000004.1"/>
</dbReference>